<dbReference type="Gene3D" id="3.30.300.30">
    <property type="match status" value="1"/>
</dbReference>
<dbReference type="EMBL" id="JBJDQH010000018">
    <property type="protein sequence ID" value="MFK4271401.1"/>
    <property type="molecule type" value="Genomic_DNA"/>
</dbReference>
<feature type="domain" description="AMP-dependent synthetase/ligase" evidence="1">
    <location>
        <begin position="11"/>
        <end position="360"/>
    </location>
</feature>
<dbReference type="Pfam" id="PF00501">
    <property type="entry name" value="AMP-binding"/>
    <property type="match status" value="1"/>
</dbReference>
<dbReference type="InterPro" id="IPR000873">
    <property type="entry name" value="AMP-dep_synth/lig_dom"/>
</dbReference>
<feature type="domain" description="AMP-binding enzyme C-terminal" evidence="2">
    <location>
        <begin position="420"/>
        <end position="492"/>
    </location>
</feature>
<keyword evidence="4" id="KW-1185">Reference proteome</keyword>
<dbReference type="PROSITE" id="PS00455">
    <property type="entry name" value="AMP_BINDING"/>
    <property type="match status" value="1"/>
</dbReference>
<gene>
    <name evidence="3" type="ORF">ACI2L5_41815</name>
</gene>
<dbReference type="PANTHER" id="PTHR45527:SF1">
    <property type="entry name" value="FATTY ACID SYNTHASE"/>
    <property type="match status" value="1"/>
</dbReference>
<sequence>MTRLEALVAGQAARTPDAIAVVDEDRRVTYGELDLAANRTANALLAGGLRPDDRVCLLVPKSIEMLVYLLGVLKAGGVCVPLDTASPAARLGTIVTQVRPCVLISDGKRAELAAQLTDAVPAGTITRLLVPDDSGPAVPPKAEAGASGVAYLLFTSGSTGEPKGVQLTHEGIVHYVRWANGHFGITADERISCHLQMHFDGSLWDVYAALLSGAQLHLVPKSASLTPGLLVEFLKDARITQFLSVPSVLSAIARRDVLGEYELPDLRRVLWGGEVFPPEDVSYWLRKVPHAAFLGVYGTTETTIASTYHTVSKPPAEPLPVGVPIPGEWVSIVDEELRVLPAGEVGEVVIGGVGVTPGYWRSPERTARAFVELPPGSGQRAYRTGDLGRIGPDGVLRFQGRADRQVKISGYRVELDDLMAALHSVPEVAAGAVVTAPGRGGGPEICAAYTVTGGAHLTTAELRATLARRLPPYMVPTRWLVLDQLPVNSNGKTDLMAIRRQFAAEEG</sequence>
<dbReference type="PANTHER" id="PTHR45527">
    <property type="entry name" value="NONRIBOSOMAL PEPTIDE SYNTHETASE"/>
    <property type="match status" value="1"/>
</dbReference>
<comment type="caution">
    <text evidence="3">The sequence shown here is derived from an EMBL/GenBank/DDBJ whole genome shotgun (WGS) entry which is preliminary data.</text>
</comment>
<dbReference type="CDD" id="cd05930">
    <property type="entry name" value="A_NRPS"/>
    <property type="match status" value="1"/>
</dbReference>
<evidence type="ECO:0000259" key="1">
    <source>
        <dbReference type="Pfam" id="PF00501"/>
    </source>
</evidence>
<dbReference type="InterPro" id="IPR010071">
    <property type="entry name" value="AA_adenyl_dom"/>
</dbReference>
<organism evidence="3 4">
    <name type="scientific">Streptomyces milbemycinicus</name>
    <dbReference type="NCBI Taxonomy" id="476552"/>
    <lineage>
        <taxon>Bacteria</taxon>
        <taxon>Bacillati</taxon>
        <taxon>Actinomycetota</taxon>
        <taxon>Actinomycetes</taxon>
        <taxon>Kitasatosporales</taxon>
        <taxon>Streptomycetaceae</taxon>
        <taxon>Streptomyces</taxon>
    </lineage>
</organism>
<dbReference type="Pfam" id="PF13193">
    <property type="entry name" value="AMP-binding_C"/>
    <property type="match status" value="1"/>
</dbReference>
<dbReference type="InterPro" id="IPR045851">
    <property type="entry name" value="AMP-bd_C_sf"/>
</dbReference>
<dbReference type="Gene3D" id="3.40.50.12780">
    <property type="entry name" value="N-terminal domain of ligase-like"/>
    <property type="match status" value="1"/>
</dbReference>
<dbReference type="InterPro" id="IPR042099">
    <property type="entry name" value="ANL_N_sf"/>
</dbReference>
<dbReference type="SUPFAM" id="SSF56801">
    <property type="entry name" value="Acetyl-CoA synthetase-like"/>
    <property type="match status" value="1"/>
</dbReference>
<dbReference type="RefSeq" id="WP_358645323.1">
    <property type="nucleotide sequence ID" value="NZ_JBFACG010000023.1"/>
</dbReference>
<dbReference type="InterPro" id="IPR025110">
    <property type="entry name" value="AMP-bd_C"/>
</dbReference>
<dbReference type="Proteomes" id="UP001620295">
    <property type="component" value="Unassembled WGS sequence"/>
</dbReference>
<dbReference type="NCBIfam" id="TIGR01733">
    <property type="entry name" value="AA-adenyl-dom"/>
    <property type="match status" value="1"/>
</dbReference>
<protein>
    <submittedName>
        <fullName evidence="3">Amino acid adenylation domain-containing protein</fullName>
    </submittedName>
</protein>
<dbReference type="InterPro" id="IPR020845">
    <property type="entry name" value="AMP-binding_CS"/>
</dbReference>
<evidence type="ECO:0000313" key="3">
    <source>
        <dbReference type="EMBL" id="MFK4271401.1"/>
    </source>
</evidence>
<accession>A0ABW8LZQ0</accession>
<reference evidence="3 4" key="1">
    <citation type="submission" date="2024-11" db="EMBL/GenBank/DDBJ databases">
        <title>The Natural Products Discovery Center: Release of the First 8490 Sequenced Strains for Exploring Actinobacteria Biosynthetic Diversity.</title>
        <authorList>
            <person name="Kalkreuter E."/>
            <person name="Kautsar S.A."/>
            <person name="Yang D."/>
            <person name="Bader C.D."/>
            <person name="Teijaro C.N."/>
            <person name="Fluegel L."/>
            <person name="Davis C.M."/>
            <person name="Simpson J.R."/>
            <person name="Lauterbach L."/>
            <person name="Steele A.D."/>
            <person name="Gui C."/>
            <person name="Meng S."/>
            <person name="Li G."/>
            <person name="Viehrig K."/>
            <person name="Ye F."/>
            <person name="Su P."/>
            <person name="Kiefer A.F."/>
            <person name="Nichols A."/>
            <person name="Cepeda A.J."/>
            <person name="Yan W."/>
            <person name="Fan B."/>
            <person name="Jiang Y."/>
            <person name="Adhikari A."/>
            <person name="Zheng C.-J."/>
            <person name="Schuster L."/>
            <person name="Cowan T.M."/>
            <person name="Smanski M.J."/>
            <person name="Chevrette M.G."/>
            <person name="De Carvalho L.P.S."/>
            <person name="Shen B."/>
        </authorList>
    </citation>
    <scope>NUCLEOTIDE SEQUENCE [LARGE SCALE GENOMIC DNA]</scope>
    <source>
        <strain evidence="3 4">NPDC020863</strain>
    </source>
</reference>
<evidence type="ECO:0000313" key="4">
    <source>
        <dbReference type="Proteomes" id="UP001620295"/>
    </source>
</evidence>
<evidence type="ECO:0000259" key="2">
    <source>
        <dbReference type="Pfam" id="PF13193"/>
    </source>
</evidence>
<proteinExistence type="predicted"/>
<name>A0ABW8LZQ0_9ACTN</name>